<reference evidence="1 2" key="1">
    <citation type="submission" date="2016-09" db="EMBL/GenBank/DDBJ databases">
        <title>Serratia marcescens MSU-97 and epiphytic antimycotic-producing bacteria.</title>
        <authorList>
            <person name="Matilla M.A."/>
        </authorList>
    </citation>
    <scope>NUCLEOTIDE SEQUENCE [LARGE SCALE GENOMIC DNA]</scope>
    <source>
        <strain evidence="1 2">MSU-97</strain>
    </source>
</reference>
<protein>
    <submittedName>
        <fullName evidence="1">Uncharacterized protein</fullName>
    </submittedName>
</protein>
<dbReference type="Proteomes" id="UP000185770">
    <property type="component" value="Unassembled WGS sequence"/>
</dbReference>
<dbReference type="AlphaFoldDB" id="A0A1Q4P3Q6"/>
<dbReference type="EMBL" id="MJAO01000004">
    <property type="protein sequence ID" value="OKB67781.1"/>
    <property type="molecule type" value="Genomic_DNA"/>
</dbReference>
<dbReference type="OrthoDB" id="6495687at2"/>
<sequence length="438" mass="49447">MPERMIKNAALAAFFAAGVTPVFAMEWRPELQAQGRYSQQEYNAGSALSPQRFSSAGRAFSDVDVLFSPTLIVDQNLQGFLGAAAGWQRAGGHESHKLRLLEAGASLSNDQQTERLTLGKMKVRWSQDSVYHPLDLFGRYNQPKSSLGVNEFDDFKKEGNVMARWQRTGDVLSHDVLLVEADNNAWMPAAHQVAWRGVMQSGESEFSLIAEKSANYRPRWGAGLSQGMGEQWTLYGEYLLSRDRDIPVLRQVQPEIPLAPGVALPALYDYQRDDKQRNWQKLLLTLRYYSQVGGSVEGSLFYNGHGLNRREWSQWESRQWSAAETLTDAQLRPYLAGGNPYIPMLGDSARLMQDFYLRRFYASVRLDSLERFTQGRIEMNMIFGLEDGSSSLWMAGEYPLNEKLLVKPYLMLQSNVRGEGQMAPLSALFGLNFTLALL</sequence>
<organism evidence="1 2">
    <name type="scientific">Serratia marcescens</name>
    <dbReference type="NCBI Taxonomy" id="615"/>
    <lineage>
        <taxon>Bacteria</taxon>
        <taxon>Pseudomonadati</taxon>
        <taxon>Pseudomonadota</taxon>
        <taxon>Gammaproteobacteria</taxon>
        <taxon>Enterobacterales</taxon>
        <taxon>Yersiniaceae</taxon>
        <taxon>Serratia</taxon>
    </lineage>
</organism>
<name>A0A1Q4P3Q6_SERMA</name>
<gene>
    <name evidence="1" type="ORF">BHU62_04890</name>
</gene>
<dbReference type="RefSeq" id="WP_073529486.1">
    <property type="nucleotide sequence ID" value="NZ_MJAO01000004.1"/>
</dbReference>
<proteinExistence type="predicted"/>
<evidence type="ECO:0000313" key="1">
    <source>
        <dbReference type="EMBL" id="OKB67781.1"/>
    </source>
</evidence>
<accession>A0A1Q4P3Q6</accession>
<comment type="caution">
    <text evidence="1">The sequence shown here is derived from an EMBL/GenBank/DDBJ whole genome shotgun (WGS) entry which is preliminary data.</text>
</comment>
<evidence type="ECO:0000313" key="2">
    <source>
        <dbReference type="Proteomes" id="UP000185770"/>
    </source>
</evidence>